<proteinExistence type="predicted"/>
<dbReference type="OrthoDB" id="2287745at2759"/>
<dbReference type="Proteomes" id="UP000265703">
    <property type="component" value="Unassembled WGS sequence"/>
</dbReference>
<evidence type="ECO:0000313" key="1">
    <source>
        <dbReference type="EMBL" id="RIA92989.1"/>
    </source>
</evidence>
<reference evidence="1 2" key="1">
    <citation type="submission" date="2018-06" db="EMBL/GenBank/DDBJ databases">
        <title>Comparative genomics reveals the genomic features of Rhizophagus irregularis, R. cerebriforme, R. diaphanum and Gigaspora rosea, and their symbiotic lifestyle signature.</title>
        <authorList>
            <person name="Morin E."/>
            <person name="San Clemente H."/>
            <person name="Chen E.C.H."/>
            <person name="De La Providencia I."/>
            <person name="Hainaut M."/>
            <person name="Kuo A."/>
            <person name="Kohler A."/>
            <person name="Murat C."/>
            <person name="Tang N."/>
            <person name="Roy S."/>
            <person name="Loubradou J."/>
            <person name="Henrissat B."/>
            <person name="Grigoriev I.V."/>
            <person name="Corradi N."/>
            <person name="Roux C."/>
            <person name="Martin F.M."/>
        </authorList>
    </citation>
    <scope>NUCLEOTIDE SEQUENCE [LARGE SCALE GENOMIC DNA]</scope>
    <source>
        <strain evidence="1 2">DAOM 227022</strain>
    </source>
</reference>
<gene>
    <name evidence="1" type="ORF">C1645_35777</name>
</gene>
<name>A0A397T6N8_9GLOM</name>
<protein>
    <submittedName>
        <fullName evidence="1">Uncharacterized protein</fullName>
    </submittedName>
</protein>
<dbReference type="AlphaFoldDB" id="A0A397T6N8"/>
<dbReference type="EMBL" id="QKYT01000113">
    <property type="protein sequence ID" value="RIA92989.1"/>
    <property type="molecule type" value="Genomic_DNA"/>
</dbReference>
<sequence length="337" mass="39237">MAFRSLTKNLLLQRYPLIFSPNYQEKLQSITKHISTISKSIARIINDSPNDEFRSKANKLVQKTRNRVNLSFSLHQDIKEESDLTSKQIRNILENGLYTIARDINVHVAPYVEHSSSDEEIIDNRAEARDAAKSQNDVSEAGFDVSYQTKDTNPMHLDYALESEDNELLFDTDDDLLVNEDDVESTFENEHEDNQNLIEEEFEYSSSSENYENFWDEEDIQFLLGIKDDPTETTSMNICNDYITEFSKKYSLDNVDLLDFGTLDEDMHDYSNVNDLEGSSSFTKRYDSNNLTHSQPRSPFRDKMNTLFQGQENYDSISSQKLQWFQDSEDTFFDTMF</sequence>
<evidence type="ECO:0000313" key="2">
    <source>
        <dbReference type="Proteomes" id="UP000265703"/>
    </source>
</evidence>
<keyword evidence="2" id="KW-1185">Reference proteome</keyword>
<accession>A0A397T6N8</accession>
<organism evidence="1 2">
    <name type="scientific">Glomus cerebriforme</name>
    <dbReference type="NCBI Taxonomy" id="658196"/>
    <lineage>
        <taxon>Eukaryota</taxon>
        <taxon>Fungi</taxon>
        <taxon>Fungi incertae sedis</taxon>
        <taxon>Mucoromycota</taxon>
        <taxon>Glomeromycotina</taxon>
        <taxon>Glomeromycetes</taxon>
        <taxon>Glomerales</taxon>
        <taxon>Glomeraceae</taxon>
        <taxon>Glomus</taxon>
    </lineage>
</organism>
<comment type="caution">
    <text evidence="1">The sequence shown here is derived from an EMBL/GenBank/DDBJ whole genome shotgun (WGS) entry which is preliminary data.</text>
</comment>